<dbReference type="AlphaFoldDB" id="A0A2I2K960"/>
<sequence>MEVKSRSRNIQAPPQYSVDARKRRNITKAAACFLRTSRGLPYSNMECLFDIAAVVFSEESVKVDLLEHAYIPLYF</sequence>
<protein>
    <recommendedName>
        <fullName evidence="2">Endonuclease</fullName>
    </recommendedName>
</protein>
<reference evidence="1" key="2">
    <citation type="submission" date="2017-12" db="EMBL/GenBank/DDBJ databases">
        <title>Two new gene clusters involved in the degradation of lignocelluloses from the fecal microbiota of Tunisian dromedary.</title>
        <authorList>
            <person name="Rihab A."/>
            <person name="Elisabeth L."/>
            <person name="Gabrielle P.-V."/>
            <person name="Sahar T."/>
            <person name="Monia M."/>
            <person name="Fatma E."/>
            <person name="Samir B."/>
        </authorList>
    </citation>
    <scope>NUCLEOTIDE SEQUENCE</scope>
</reference>
<dbReference type="EMBL" id="LT796703">
    <property type="protein sequence ID" value="SJX74211.1"/>
    <property type="molecule type" value="Genomic_DNA"/>
</dbReference>
<dbReference type="InterPro" id="IPR011856">
    <property type="entry name" value="tRNA_endonuc-like_dom_sf"/>
</dbReference>
<evidence type="ECO:0008006" key="2">
    <source>
        <dbReference type="Google" id="ProtNLM"/>
    </source>
</evidence>
<dbReference type="InterPro" id="IPR003509">
    <property type="entry name" value="UPF0102_YraN-like"/>
</dbReference>
<name>A0A2I2K960_9ZZZZ</name>
<dbReference type="GO" id="GO:0003676">
    <property type="term" value="F:nucleic acid binding"/>
    <property type="evidence" value="ECO:0007669"/>
    <property type="project" value="InterPro"/>
</dbReference>
<organism evidence="1">
    <name type="scientific">feces metagenome</name>
    <dbReference type="NCBI Taxonomy" id="1861841"/>
    <lineage>
        <taxon>unclassified sequences</taxon>
        <taxon>metagenomes</taxon>
        <taxon>organismal metagenomes</taxon>
    </lineage>
</organism>
<proteinExistence type="predicted"/>
<dbReference type="Gene3D" id="3.40.1350.10">
    <property type="match status" value="1"/>
</dbReference>
<dbReference type="Pfam" id="PF02021">
    <property type="entry name" value="UPF0102"/>
    <property type="match status" value="1"/>
</dbReference>
<evidence type="ECO:0000313" key="1">
    <source>
        <dbReference type="EMBL" id="SJX74211.1"/>
    </source>
</evidence>
<reference evidence="1" key="1">
    <citation type="submission" date="2017-02" db="EMBL/GenBank/DDBJ databases">
        <authorList>
            <person name="Peterson S.W."/>
        </authorList>
    </citation>
    <scope>NUCLEOTIDE SEQUENCE</scope>
</reference>
<accession>A0A2I2K960</accession>